<dbReference type="OrthoDB" id="4892971at2759"/>
<name>A0A9P6GLM7_9PLEO</name>
<keyword evidence="2" id="KW-1185">Reference proteome</keyword>
<sequence length="46" mass="5408">MAAPSPAYQVVKNIIYKRTPDLKLDTDYRVKTHIPMASKAWIPHRW</sequence>
<evidence type="ECO:0000313" key="2">
    <source>
        <dbReference type="Proteomes" id="UP000756921"/>
    </source>
</evidence>
<gene>
    <name evidence="1" type="ORF">PMIN01_04404</name>
</gene>
<comment type="caution">
    <text evidence="1">The sequence shown here is derived from an EMBL/GenBank/DDBJ whole genome shotgun (WGS) entry which is preliminary data.</text>
</comment>
<reference evidence="1" key="1">
    <citation type="journal article" date="2020" name="Mol. Plant Microbe Interact.">
        <title>Genome Sequence of the Biocontrol Agent Coniothyrium minitans strain Conio (IMI 134523).</title>
        <authorList>
            <person name="Patel D."/>
            <person name="Shittu T.A."/>
            <person name="Baroncelli R."/>
            <person name="Muthumeenakshi S."/>
            <person name="Osborne T.H."/>
            <person name="Janganan T.K."/>
            <person name="Sreenivasaprasad S."/>
        </authorList>
    </citation>
    <scope>NUCLEOTIDE SEQUENCE</scope>
    <source>
        <strain evidence="1">Conio</strain>
    </source>
</reference>
<evidence type="ECO:0000313" key="1">
    <source>
        <dbReference type="EMBL" id="KAF9736625.1"/>
    </source>
</evidence>
<dbReference type="AlphaFoldDB" id="A0A9P6GLM7"/>
<organism evidence="1 2">
    <name type="scientific">Paraphaeosphaeria minitans</name>
    <dbReference type="NCBI Taxonomy" id="565426"/>
    <lineage>
        <taxon>Eukaryota</taxon>
        <taxon>Fungi</taxon>
        <taxon>Dikarya</taxon>
        <taxon>Ascomycota</taxon>
        <taxon>Pezizomycotina</taxon>
        <taxon>Dothideomycetes</taxon>
        <taxon>Pleosporomycetidae</taxon>
        <taxon>Pleosporales</taxon>
        <taxon>Massarineae</taxon>
        <taxon>Didymosphaeriaceae</taxon>
        <taxon>Paraphaeosphaeria</taxon>
    </lineage>
</organism>
<proteinExistence type="predicted"/>
<dbReference type="EMBL" id="WJXW01000004">
    <property type="protein sequence ID" value="KAF9736625.1"/>
    <property type="molecule type" value="Genomic_DNA"/>
</dbReference>
<accession>A0A9P6GLM7</accession>
<dbReference type="Proteomes" id="UP000756921">
    <property type="component" value="Unassembled WGS sequence"/>
</dbReference>
<protein>
    <submittedName>
        <fullName evidence="1">Uncharacterized protein</fullName>
    </submittedName>
</protein>